<organism evidence="2 3">
    <name type="scientific">Thiorhodovibrio frisius</name>
    <dbReference type="NCBI Taxonomy" id="631362"/>
    <lineage>
        <taxon>Bacteria</taxon>
        <taxon>Pseudomonadati</taxon>
        <taxon>Pseudomonadota</taxon>
        <taxon>Gammaproteobacteria</taxon>
        <taxon>Chromatiales</taxon>
        <taxon>Chromatiaceae</taxon>
        <taxon>Thiorhodovibrio</taxon>
    </lineage>
</organism>
<reference evidence="3" key="1">
    <citation type="submission" date="2011-06" db="EMBL/GenBank/DDBJ databases">
        <authorList>
            <consortium name="US DOE Joint Genome Institute (JGI-PGF)"/>
            <person name="Lucas S."/>
            <person name="Han J."/>
            <person name="Lapidus A."/>
            <person name="Cheng J.-F."/>
            <person name="Goodwin L."/>
            <person name="Pitluck S."/>
            <person name="Peters L."/>
            <person name="Land M.L."/>
            <person name="Hauser L."/>
            <person name="Vogl K."/>
            <person name="Liu Z."/>
            <person name="Overmann J."/>
            <person name="Frigaard N.-U."/>
            <person name="Bryant D.A."/>
            <person name="Woyke T.J."/>
        </authorList>
    </citation>
    <scope>NUCLEOTIDE SEQUENCE [LARGE SCALE GENOMIC DNA]</scope>
    <source>
        <strain evidence="3">970</strain>
    </source>
</reference>
<name>H8Z432_9GAMM</name>
<dbReference type="SUPFAM" id="SSF117074">
    <property type="entry name" value="Hypothetical protein PA1324"/>
    <property type="match status" value="1"/>
</dbReference>
<reference evidence="2 3" key="2">
    <citation type="submission" date="2011-11" db="EMBL/GenBank/DDBJ databases">
        <authorList>
            <consortium name="US DOE Joint Genome Institute"/>
            <person name="Lucas S."/>
            <person name="Han J."/>
            <person name="Lapidus A."/>
            <person name="Cheng J.-F."/>
            <person name="Goodwin L."/>
            <person name="Pitluck S."/>
            <person name="Peters L."/>
            <person name="Ovchinnikova G."/>
            <person name="Zhang X."/>
            <person name="Detter J.C."/>
            <person name="Han C."/>
            <person name="Tapia R."/>
            <person name="Land M."/>
            <person name="Hauser L."/>
            <person name="Kyrpides N."/>
            <person name="Ivanova N."/>
            <person name="Pagani I."/>
            <person name="Vogl K."/>
            <person name="Liu Z."/>
            <person name="Overmann J."/>
            <person name="Frigaard N.-U."/>
            <person name="Bryant D."/>
            <person name="Woyke T."/>
        </authorList>
    </citation>
    <scope>NUCLEOTIDE SEQUENCE [LARGE SCALE GENOMIC DNA]</scope>
    <source>
        <strain evidence="2 3">970</strain>
    </source>
</reference>
<dbReference type="EMBL" id="JH603170">
    <property type="protein sequence ID" value="EIC20101.1"/>
    <property type="molecule type" value="Genomic_DNA"/>
</dbReference>
<dbReference type="eggNOG" id="COG5295">
    <property type="taxonomic scope" value="Bacteria"/>
</dbReference>
<evidence type="ECO:0000313" key="2">
    <source>
        <dbReference type="EMBL" id="EIC20101.1"/>
    </source>
</evidence>
<dbReference type="Proteomes" id="UP000002964">
    <property type="component" value="Unassembled WGS sequence"/>
</dbReference>
<proteinExistence type="predicted"/>
<dbReference type="RefSeq" id="WP_009150504.1">
    <property type="nucleotide sequence ID" value="NZ_CP121471.1"/>
</dbReference>
<keyword evidence="3" id="KW-1185">Reference proteome</keyword>
<accession>H8Z432</accession>
<dbReference type="OrthoDB" id="5773114at2"/>
<sequence>MLNFFDPTFYLQNNPDVAAAVAAGVMTAEEHFEQFGQYENRSPHPFFDADYYLQENPDVAEAVANGIMTAYEHFVAFGAQEQRQPSPLLDPEFYLQQNPDVAAAVQEGAIDFFTHFMFFGRTNGELRSPVPGIDLKAYAEANPDVGEAAARGELNLVDHLFSHGFEEGRDLGNGINLGDFANDPEFQAALASGNAMAALARVNEVAPFMPSFVPPAGWTPPADLPIPIDFVPLDGMRLVVPEGVEVPAGTVLPDTFEPLATMIEGVVVDGYVSGATVWADTDGDAIQDPDEPSTTTDELGNFVLENDDGSPVQGTLMSTGGTDIATRGPADDYQAPAGSKVIGPLTTLVQAVAEAGGMSAAAAEAAVKQALGIPAEIDLKEYDPIGEANKEGATPEQKQAALEIQAKAAQIATTVGQGSALLQGAGAATDGQDGQDKVFAALAATTNALGEGESLDLGNPEQVQGVFEGAAGDADAATQEKVAGLAASAAGVTTQLTNKIQDAVGADAGDDPTATLKAITQVQIVAGDVEQLVQSGAAAGDLGDAEEATSDSNLDAAIEEAGSEVGDVDGDGDSDADVPTNTGGGGGTTPPAMPTFTVTEGTGDNEGDWTVGTQNGNVMVTIDGGYYVFTPADGDGPVEVLISEVDSLIVNSITLTGTAADLTGETITGTGTVAVTALHEKLSADLGQINTDNVTATIDSTGNPNFNGNLGKAEVTITGTGVMGLLGAQGNLGTASFIIEDNASLNPNVIFDFSGVSVSGEGTFHAYINNDTNASQFTADKIKIEPRWAIPVDISENSTLLNNFIWYGGNKYQSLTLSAEQASGKNSGGEAAITIKGSDGNQTINVATTGTNSIAGGKGADQIYLPVDGPNLLGVDTIVVDAGEAVAAALTYEHDVTSLLDGDKITVTLPDSATTHDSADTYRFTQSGAYDEARLLDALNNNDNWTGVLDGAFSVVSNQLVFTYTQFGSQSDLSQSALAVDLAETTGSVDDTSAEGSDASAAELTYEHDVTSLVDGDKITVTLPTSATTHGSADTYIFTQSGAYEEAKLLGELNNSDNWAGELSGAFSVVSNQLVFTYTATGAQSDLNESALAVDLAETADTTKIVSWGAVDIRAEISYEHDVTSLLDGDKITVTLPDSATTHDSADTYRFTQSGAYDEATLLGELNNNDNWTGGLSGAFSVVSNQLVFTYTHFGFQNDPFQSALAVDLAETTGSVDDTSAEGSDASAAALTYEHDVTSLVDGDKITVTLPTSATTHGSADTYFFTQSGAYEEAKLLGALNNNDNWTGQLSGAFSVVSNQLVFTYNFMGAQSDLNESALAVDLAETTGTVDTSSATGALILPDSPAGDPDMITNFDPSDDILDLPSNTIKGNGTVTEGSATSGVITIEAMTVTDGFATFYSDNAATAIVDMTSVDASKAADMYLGNDTVVANGETVAFAYGTVAAPGVFVWQGDANGDIGIKLDGVEAKVNALVTAGSTATDILIA</sequence>
<dbReference type="STRING" id="631362.Thi970DRAFT_03715"/>
<feature type="region of interest" description="Disordered" evidence="1">
    <location>
        <begin position="563"/>
        <end position="594"/>
    </location>
</feature>
<dbReference type="eggNOG" id="COG3540">
    <property type="taxonomic scope" value="Bacteria"/>
</dbReference>
<protein>
    <submittedName>
        <fullName evidence="2">Uncharacterized protein</fullName>
    </submittedName>
</protein>
<evidence type="ECO:0000313" key="3">
    <source>
        <dbReference type="Proteomes" id="UP000002964"/>
    </source>
</evidence>
<dbReference type="HOGENOM" id="CLU_249388_0_0_6"/>
<evidence type="ECO:0000256" key="1">
    <source>
        <dbReference type="SAM" id="MobiDB-lite"/>
    </source>
</evidence>
<gene>
    <name evidence="2" type="ORF">Thi970DRAFT_03715</name>
</gene>
<feature type="compositionally biased region" description="Acidic residues" evidence="1">
    <location>
        <begin position="563"/>
        <end position="576"/>
    </location>
</feature>